<dbReference type="InterPro" id="IPR005882">
    <property type="entry name" value="Bifunctional_GlmU"/>
</dbReference>
<evidence type="ECO:0000256" key="13">
    <source>
        <dbReference type="ARBA" id="ARBA00023315"/>
    </source>
</evidence>
<dbReference type="Gene3D" id="3.90.550.10">
    <property type="entry name" value="Spore Coat Polysaccharide Biosynthesis Protein SpsA, Chain A"/>
    <property type="match status" value="1"/>
</dbReference>
<feature type="binding site" evidence="18">
    <location>
        <position position="234"/>
    </location>
    <ligand>
        <name>Mg(2+)</name>
        <dbReference type="ChEBI" id="CHEBI:18420"/>
    </ligand>
</feature>
<comment type="subunit">
    <text evidence="18">Homotrimer.</text>
</comment>
<feature type="region of interest" description="Pyrophosphorylase" evidence="18">
    <location>
        <begin position="1"/>
        <end position="236"/>
    </location>
</feature>
<evidence type="ECO:0000256" key="17">
    <source>
        <dbReference type="ARBA" id="ARBA00049628"/>
    </source>
</evidence>
<keyword evidence="6 18" id="KW-0548">Nucleotidyltransferase</keyword>
<evidence type="ECO:0000256" key="12">
    <source>
        <dbReference type="ARBA" id="ARBA00023268"/>
    </source>
</evidence>
<keyword evidence="14 18" id="KW-0961">Cell wall biogenesis/degradation</keyword>
<keyword evidence="7 18" id="KW-0479">Metal-binding</keyword>
<protein>
    <recommendedName>
        <fullName evidence="18">Bifunctional protein GlmU</fullName>
    </recommendedName>
    <domain>
        <recommendedName>
            <fullName evidence="18">UDP-N-acetylglucosamine pyrophosphorylase</fullName>
            <ecNumber evidence="18">2.7.7.23</ecNumber>
        </recommendedName>
        <alternativeName>
            <fullName evidence="18">N-acetylglucosamine-1-phosphate uridyltransferase</fullName>
        </alternativeName>
    </domain>
    <domain>
        <recommendedName>
            <fullName evidence="18">Glucosamine-1-phosphate N-acetyltransferase</fullName>
            <ecNumber evidence="18">2.3.1.157</ecNumber>
        </recommendedName>
    </domain>
</protein>
<keyword evidence="5 18" id="KW-0808">Transferase</keyword>
<feature type="binding site" evidence="18">
    <location>
        <position position="161"/>
    </location>
    <ligand>
        <name>UDP-N-acetyl-alpha-D-glucosamine</name>
        <dbReference type="ChEBI" id="CHEBI:57705"/>
    </ligand>
</feature>
<dbReference type="EMBL" id="VJOM01000007">
    <property type="protein sequence ID" value="TSE32818.1"/>
    <property type="molecule type" value="Genomic_DNA"/>
</dbReference>
<proteinExistence type="inferred from homology"/>
<reference evidence="20 21" key="1">
    <citation type="submission" date="2019-07" db="EMBL/GenBank/DDBJ databases">
        <title>Tepidimonas taiwanensis I1-1 draft genome.</title>
        <authorList>
            <person name="Da Costa M.S."/>
            <person name="Froufe H.J.C."/>
            <person name="Egas C."/>
            <person name="Albuquerque L."/>
        </authorList>
    </citation>
    <scope>NUCLEOTIDE SEQUENCE [LARGE SCALE GENOMIC DNA]</scope>
    <source>
        <strain evidence="20 21">I1-1</strain>
    </source>
</reference>
<feature type="binding site" evidence="18">
    <location>
        <position position="434"/>
    </location>
    <ligand>
        <name>acetyl-CoA</name>
        <dbReference type="ChEBI" id="CHEBI:57288"/>
    </ligand>
</feature>
<feature type="region of interest" description="N-acetyltransferase" evidence="18">
    <location>
        <begin position="258"/>
        <end position="471"/>
    </location>
</feature>
<comment type="catalytic activity">
    <reaction evidence="15 18">
        <text>alpha-D-glucosamine 1-phosphate + acetyl-CoA = N-acetyl-alpha-D-glucosamine 1-phosphate + CoA + H(+)</text>
        <dbReference type="Rhea" id="RHEA:13725"/>
        <dbReference type="ChEBI" id="CHEBI:15378"/>
        <dbReference type="ChEBI" id="CHEBI:57287"/>
        <dbReference type="ChEBI" id="CHEBI:57288"/>
        <dbReference type="ChEBI" id="CHEBI:57776"/>
        <dbReference type="ChEBI" id="CHEBI:58516"/>
        <dbReference type="EC" id="2.3.1.157"/>
    </reaction>
</comment>
<evidence type="ECO:0000256" key="4">
    <source>
        <dbReference type="ARBA" id="ARBA00022490"/>
    </source>
</evidence>
<feature type="binding site" evidence="18">
    <location>
        <position position="451"/>
    </location>
    <ligand>
        <name>acetyl-CoA</name>
        <dbReference type="ChEBI" id="CHEBI:57288"/>
    </ligand>
</feature>
<feature type="binding site" evidence="18">
    <location>
        <position position="234"/>
    </location>
    <ligand>
        <name>UDP-N-acetyl-alpha-D-glucosamine</name>
        <dbReference type="ChEBI" id="CHEBI:57705"/>
    </ligand>
</feature>
<dbReference type="InterPro" id="IPR025877">
    <property type="entry name" value="MobA-like_NTP_Trfase"/>
</dbReference>
<name>A0A554XAG9_9BURK</name>
<comment type="caution">
    <text evidence="18">Lacks conserved residue(s) required for the propagation of feature annotation.</text>
</comment>
<feature type="binding site" evidence="18">
    <location>
        <position position="362"/>
    </location>
    <ligand>
        <name>UDP-N-acetyl-alpha-D-glucosamine</name>
        <dbReference type="ChEBI" id="CHEBI:57705"/>
    </ligand>
</feature>
<dbReference type="GO" id="GO:0005737">
    <property type="term" value="C:cytoplasm"/>
    <property type="evidence" value="ECO:0007669"/>
    <property type="project" value="UniProtKB-SubCell"/>
</dbReference>
<dbReference type="UniPathway" id="UPA00973"/>
<evidence type="ECO:0000256" key="6">
    <source>
        <dbReference type="ARBA" id="ARBA00022695"/>
    </source>
</evidence>
<evidence type="ECO:0000256" key="3">
    <source>
        <dbReference type="ARBA" id="ARBA00007947"/>
    </source>
</evidence>
<comment type="function">
    <text evidence="17 18">Catalyzes the last two sequential reactions in the de novo biosynthetic pathway for UDP-N-acetylglucosamine (UDP-GlcNAc). The C-terminal domain catalyzes the transfer of acetyl group from acetyl coenzyme A to glucosamine-1-phosphate (GlcN-1-P) to produce N-acetylglucosamine-1-phosphate (GlcNAc-1-P), which is converted into UDP-GlcNAc by the transfer of uridine 5-monophosphate (from uridine 5-triphosphate), a reaction catalyzed by the N-terminal domain.</text>
</comment>
<evidence type="ECO:0000256" key="11">
    <source>
        <dbReference type="ARBA" id="ARBA00022984"/>
    </source>
</evidence>
<dbReference type="GO" id="GO:0006048">
    <property type="term" value="P:UDP-N-acetylglucosamine biosynthetic process"/>
    <property type="evidence" value="ECO:0007669"/>
    <property type="project" value="UniProtKB-UniPathway"/>
</dbReference>
<evidence type="ECO:0000313" key="20">
    <source>
        <dbReference type="EMBL" id="TSE32818.1"/>
    </source>
</evidence>
<evidence type="ECO:0000313" key="21">
    <source>
        <dbReference type="Proteomes" id="UP000317763"/>
    </source>
</evidence>
<evidence type="ECO:0000256" key="1">
    <source>
        <dbReference type="ARBA" id="ARBA00004496"/>
    </source>
</evidence>
<evidence type="ECO:0000256" key="18">
    <source>
        <dbReference type="HAMAP-Rule" id="MF_01631"/>
    </source>
</evidence>
<dbReference type="GO" id="GO:0009252">
    <property type="term" value="P:peptidoglycan biosynthetic process"/>
    <property type="evidence" value="ECO:0007669"/>
    <property type="project" value="UniProtKB-UniRule"/>
</dbReference>
<dbReference type="HAMAP" id="MF_01631">
    <property type="entry name" value="GlmU"/>
    <property type="match status" value="1"/>
</dbReference>
<evidence type="ECO:0000259" key="19">
    <source>
        <dbReference type="Pfam" id="PF12804"/>
    </source>
</evidence>
<evidence type="ECO:0000256" key="5">
    <source>
        <dbReference type="ARBA" id="ARBA00022679"/>
    </source>
</evidence>
<dbReference type="EC" id="2.7.7.23" evidence="18"/>
<keyword evidence="11 18" id="KW-0573">Peptidoglycan synthesis</keyword>
<comment type="subcellular location">
    <subcellularLocation>
        <location evidence="1 18">Cytoplasm</location>
    </subcellularLocation>
</comment>
<dbReference type="PANTHER" id="PTHR43584:SF3">
    <property type="entry name" value="BIFUNCTIONAL PROTEIN GLMU"/>
    <property type="match status" value="1"/>
</dbReference>
<keyword evidence="12 18" id="KW-0511">Multifunctional enzyme</keyword>
<dbReference type="STRING" id="307486.GCA_000807215_01369"/>
<dbReference type="SUPFAM" id="SSF53448">
    <property type="entry name" value="Nucleotide-diphospho-sugar transferases"/>
    <property type="match status" value="1"/>
</dbReference>
<dbReference type="EC" id="2.3.1.157" evidence="18"/>
<keyword evidence="8 18" id="KW-0677">Repeat</keyword>
<dbReference type="GO" id="GO:0019134">
    <property type="term" value="F:glucosamine-1-phosphate N-acetyltransferase activity"/>
    <property type="evidence" value="ECO:0007669"/>
    <property type="project" value="UniProtKB-UniRule"/>
</dbReference>
<comment type="pathway">
    <text evidence="18">Bacterial outer membrane biogenesis; LPS lipid A biosynthesis.</text>
</comment>
<feature type="binding site" evidence="18">
    <location>
        <position position="391"/>
    </location>
    <ligand>
        <name>acetyl-CoA</name>
        <dbReference type="ChEBI" id="CHEBI:57288"/>
    </ligand>
</feature>
<dbReference type="Pfam" id="PF00132">
    <property type="entry name" value="Hexapep"/>
    <property type="match status" value="3"/>
</dbReference>
<comment type="pathway">
    <text evidence="18">Nucleotide-sugar biosynthesis; UDP-N-acetyl-alpha-D-glucosamine biosynthesis; UDP-N-acetyl-alpha-D-glucosamine from N-acetyl-alpha-D-glucosamine 1-phosphate: step 1/1.</text>
</comment>
<feature type="binding site" evidence="18">
    <location>
        <begin position="397"/>
        <end position="398"/>
    </location>
    <ligand>
        <name>acetyl-CoA</name>
        <dbReference type="ChEBI" id="CHEBI:57288"/>
    </ligand>
</feature>
<keyword evidence="10 18" id="KW-0133">Cell shape</keyword>
<evidence type="ECO:0000256" key="10">
    <source>
        <dbReference type="ARBA" id="ARBA00022960"/>
    </source>
</evidence>
<keyword evidence="9 18" id="KW-0460">Magnesium</keyword>
<dbReference type="OrthoDB" id="9775031at2"/>
<dbReference type="GO" id="GO:0016020">
    <property type="term" value="C:membrane"/>
    <property type="evidence" value="ECO:0007669"/>
    <property type="project" value="GOC"/>
</dbReference>
<feature type="binding site" evidence="18">
    <location>
        <position position="24"/>
    </location>
    <ligand>
        <name>UDP-N-acetyl-alpha-D-glucosamine</name>
        <dbReference type="ChEBI" id="CHEBI:57705"/>
    </ligand>
</feature>
<comment type="cofactor">
    <cofactor evidence="18">
        <name>Mg(2+)</name>
        <dbReference type="ChEBI" id="CHEBI:18420"/>
    </cofactor>
    <text evidence="18">Binds 1 Mg(2+) ion per subunit.</text>
</comment>
<dbReference type="Pfam" id="PF12804">
    <property type="entry name" value="NTP_transf_3"/>
    <property type="match status" value="1"/>
</dbReference>
<dbReference type="CDD" id="cd02540">
    <property type="entry name" value="GT2_GlmU_N_bac"/>
    <property type="match status" value="1"/>
</dbReference>
<dbReference type="InterPro" id="IPR011004">
    <property type="entry name" value="Trimer_LpxA-like_sf"/>
</dbReference>
<dbReference type="Gene3D" id="2.160.10.10">
    <property type="entry name" value="Hexapeptide repeat proteins"/>
    <property type="match status" value="1"/>
</dbReference>
<evidence type="ECO:0000256" key="2">
    <source>
        <dbReference type="ARBA" id="ARBA00007707"/>
    </source>
</evidence>
<dbReference type="UniPathway" id="UPA00113">
    <property type="reaction ID" value="UER00532"/>
</dbReference>
<feature type="binding site" evidence="18">
    <location>
        <position position="108"/>
    </location>
    <ligand>
        <name>Mg(2+)</name>
        <dbReference type="ChEBI" id="CHEBI:18420"/>
    </ligand>
</feature>
<feature type="binding site" evidence="18">
    <location>
        <begin position="106"/>
        <end position="108"/>
    </location>
    <ligand>
        <name>UDP-N-acetyl-alpha-D-glucosamine</name>
        <dbReference type="ChEBI" id="CHEBI:57705"/>
    </ligand>
</feature>
<accession>A0A554XAG9</accession>
<evidence type="ECO:0000256" key="14">
    <source>
        <dbReference type="ARBA" id="ARBA00023316"/>
    </source>
</evidence>
<organism evidence="20 21">
    <name type="scientific">Tepidimonas taiwanensis</name>
    <dbReference type="NCBI Taxonomy" id="307486"/>
    <lineage>
        <taxon>Bacteria</taxon>
        <taxon>Pseudomonadati</taxon>
        <taxon>Pseudomonadota</taxon>
        <taxon>Betaproteobacteria</taxon>
        <taxon>Burkholderiales</taxon>
        <taxon>Tepidimonas</taxon>
    </lineage>
</organism>
<dbReference type="InterPro" id="IPR050065">
    <property type="entry name" value="GlmU-like"/>
</dbReference>
<evidence type="ECO:0000256" key="9">
    <source>
        <dbReference type="ARBA" id="ARBA00022842"/>
    </source>
</evidence>
<dbReference type="GO" id="GO:0000287">
    <property type="term" value="F:magnesium ion binding"/>
    <property type="evidence" value="ECO:0007669"/>
    <property type="project" value="UniProtKB-UniRule"/>
</dbReference>
<comment type="catalytic activity">
    <reaction evidence="16 18">
        <text>N-acetyl-alpha-D-glucosamine 1-phosphate + UTP + H(+) = UDP-N-acetyl-alpha-D-glucosamine + diphosphate</text>
        <dbReference type="Rhea" id="RHEA:13509"/>
        <dbReference type="ChEBI" id="CHEBI:15378"/>
        <dbReference type="ChEBI" id="CHEBI:33019"/>
        <dbReference type="ChEBI" id="CHEBI:46398"/>
        <dbReference type="ChEBI" id="CHEBI:57705"/>
        <dbReference type="ChEBI" id="CHEBI:57776"/>
        <dbReference type="EC" id="2.7.7.23"/>
    </reaction>
</comment>
<feature type="active site" description="Proton acceptor" evidence="18">
    <location>
        <position position="374"/>
    </location>
</feature>
<feature type="binding site" evidence="18">
    <location>
        <begin position="10"/>
        <end position="13"/>
    </location>
    <ligand>
        <name>UDP-N-acetyl-alpha-D-glucosamine</name>
        <dbReference type="ChEBI" id="CHEBI:57705"/>
    </ligand>
</feature>
<feature type="region of interest" description="Linker" evidence="18">
    <location>
        <begin position="237"/>
        <end position="257"/>
    </location>
</feature>
<feature type="binding site" evidence="18">
    <location>
        <position position="416"/>
    </location>
    <ligand>
        <name>acetyl-CoA</name>
        <dbReference type="ChEBI" id="CHEBI:57288"/>
    </ligand>
</feature>
<dbReference type="PANTHER" id="PTHR43584">
    <property type="entry name" value="NUCLEOTIDYL TRANSFERASE"/>
    <property type="match status" value="1"/>
</dbReference>
<dbReference type="Proteomes" id="UP000317763">
    <property type="component" value="Unassembled WGS sequence"/>
</dbReference>
<dbReference type="SUPFAM" id="SSF51161">
    <property type="entry name" value="Trimeric LpxA-like enzymes"/>
    <property type="match status" value="1"/>
</dbReference>
<feature type="binding site" evidence="18">
    <location>
        <position position="377"/>
    </location>
    <ligand>
        <name>UDP-N-acetyl-alpha-D-glucosamine</name>
        <dbReference type="ChEBI" id="CHEBI:57705"/>
    </ligand>
</feature>
<evidence type="ECO:0000256" key="8">
    <source>
        <dbReference type="ARBA" id="ARBA00022737"/>
    </source>
</evidence>
<dbReference type="RefSeq" id="WP_043700764.1">
    <property type="nucleotide sequence ID" value="NZ_CP083911.1"/>
</dbReference>
<feature type="binding site" evidence="18">
    <location>
        <position position="146"/>
    </location>
    <ligand>
        <name>UDP-N-acetyl-alpha-D-glucosamine</name>
        <dbReference type="ChEBI" id="CHEBI:57705"/>
    </ligand>
</feature>
<keyword evidence="21" id="KW-1185">Reference proteome</keyword>
<feature type="domain" description="MobA-like NTP transferase" evidence="19">
    <location>
        <begin position="7"/>
        <end position="134"/>
    </location>
</feature>
<dbReference type="InterPro" id="IPR038009">
    <property type="entry name" value="GlmU_C_LbH"/>
</dbReference>
<evidence type="ECO:0000256" key="7">
    <source>
        <dbReference type="ARBA" id="ARBA00022723"/>
    </source>
</evidence>
<keyword evidence="13 18" id="KW-0012">Acyltransferase</keyword>
<sequence>MARPVDVVILAAGKGTRMKSALPKVLQRLGGRPLLGHVLAVAGALGARRTVVVTGHGADAVEAALPGLAPGLAVQAVRQMPQLGTGHAVQQALPLLDDDGVTLVLSGDVPLTRPETLAALIAAQTAAGLDALALLTVTLDDPHGYGRIVRDDQGAVRAIVEEKDATDAQRRLTEVYSGILAAPTARLRQWLARLDNRNAQGEYYLTDVVGHAVADGAPVVAHRITDAVEVAGVNSPAQLAALERAHQRRVADALMAQGVRLADPARLDVRGELVCGQDVEIDVNCVFEGRVVLGDGVRVGANCVIANATVEAGAVIHPFTHIDGEAAGVVVGPGARVGPFARLRPGTRLGADVHIGNFVEVKNSTLGTGAKANHLAYLGDATVGERVNYGAGSITANYDGANKHRTVIEADVHVGSNCVLVAPVTLGAGGTVGAGSTITKDTPAGALTVARAKPVTVMGWQRPTKKRPDAA</sequence>
<dbReference type="CDD" id="cd03353">
    <property type="entry name" value="LbH_GlmU_C"/>
    <property type="match status" value="1"/>
</dbReference>
<comment type="caution">
    <text evidence="20">The sequence shown here is derived from an EMBL/GenBank/DDBJ whole genome shotgun (WGS) entry which is preliminary data.</text>
</comment>
<dbReference type="GO" id="GO:0009245">
    <property type="term" value="P:lipid A biosynthetic process"/>
    <property type="evidence" value="ECO:0007669"/>
    <property type="project" value="UniProtKB-UniRule"/>
</dbReference>
<dbReference type="GO" id="GO:0000902">
    <property type="term" value="P:cell morphogenesis"/>
    <property type="evidence" value="ECO:0007669"/>
    <property type="project" value="UniProtKB-UniRule"/>
</dbReference>
<gene>
    <name evidence="18 20" type="primary">glmU</name>
    <name evidence="20" type="ORF">Ttaiw_00926</name>
</gene>
<comment type="similarity">
    <text evidence="3 18">In the N-terminal section; belongs to the N-acetylglucosamine-1-phosphate uridyltransferase family.</text>
</comment>
<dbReference type="GO" id="GO:0003977">
    <property type="term" value="F:UDP-N-acetylglucosamine diphosphorylase activity"/>
    <property type="evidence" value="ECO:0007669"/>
    <property type="project" value="UniProtKB-UniRule"/>
</dbReference>
<dbReference type="AlphaFoldDB" id="A0A554XAG9"/>
<dbReference type="InterPro" id="IPR029044">
    <property type="entry name" value="Nucleotide-diphossugar_trans"/>
</dbReference>
<feature type="binding site" evidence="18">
    <location>
        <position position="344"/>
    </location>
    <ligand>
        <name>UDP-N-acetyl-alpha-D-glucosamine</name>
        <dbReference type="ChEBI" id="CHEBI:57705"/>
    </ligand>
</feature>
<dbReference type="NCBIfam" id="TIGR01173">
    <property type="entry name" value="glmU"/>
    <property type="match status" value="1"/>
</dbReference>
<comment type="pathway">
    <text evidence="18">Nucleotide-sugar biosynthesis; UDP-N-acetyl-alpha-D-glucosamine biosynthesis; N-acetyl-alpha-D-glucosamine 1-phosphate from alpha-D-glucosamine 6-phosphate (route II): step 2/2.</text>
</comment>
<keyword evidence="4 18" id="KW-0963">Cytoplasm</keyword>
<dbReference type="GO" id="GO:0008360">
    <property type="term" value="P:regulation of cell shape"/>
    <property type="evidence" value="ECO:0007669"/>
    <property type="project" value="UniProtKB-KW"/>
</dbReference>
<evidence type="ECO:0000256" key="16">
    <source>
        <dbReference type="ARBA" id="ARBA00048493"/>
    </source>
</evidence>
<feature type="binding site" evidence="18">
    <location>
        <position position="79"/>
    </location>
    <ligand>
        <name>UDP-N-acetyl-alpha-D-glucosamine</name>
        <dbReference type="ChEBI" id="CHEBI:57705"/>
    </ligand>
</feature>
<dbReference type="InterPro" id="IPR001451">
    <property type="entry name" value="Hexapep"/>
</dbReference>
<dbReference type="GO" id="GO:0071555">
    <property type="term" value="P:cell wall organization"/>
    <property type="evidence" value="ECO:0007669"/>
    <property type="project" value="UniProtKB-KW"/>
</dbReference>
<feature type="binding site" evidence="18">
    <location>
        <position position="388"/>
    </location>
    <ligand>
        <name>UDP-N-acetyl-alpha-D-glucosamine</name>
        <dbReference type="ChEBI" id="CHEBI:57705"/>
    </ligand>
</feature>
<comment type="similarity">
    <text evidence="2 18">In the C-terminal section; belongs to the transferase hexapeptide repeat family.</text>
</comment>
<evidence type="ECO:0000256" key="15">
    <source>
        <dbReference type="ARBA" id="ARBA00048247"/>
    </source>
</evidence>
<feature type="binding site" evidence="18">
    <location>
        <begin position="84"/>
        <end position="85"/>
    </location>
    <ligand>
        <name>UDP-N-acetyl-alpha-D-glucosamine</name>
        <dbReference type="ChEBI" id="CHEBI:57705"/>
    </ligand>
</feature>